<dbReference type="SUPFAM" id="SSF81653">
    <property type="entry name" value="Calcium ATPase, transduction domain A"/>
    <property type="match status" value="1"/>
</dbReference>
<dbReference type="SUPFAM" id="SSF81665">
    <property type="entry name" value="Calcium ATPase, transmembrane domain M"/>
    <property type="match status" value="1"/>
</dbReference>
<dbReference type="InterPro" id="IPR023214">
    <property type="entry name" value="HAD_sf"/>
</dbReference>
<feature type="repeat" description="ANK" evidence="7">
    <location>
        <begin position="1336"/>
        <end position="1360"/>
    </location>
</feature>
<evidence type="ECO:0000259" key="10">
    <source>
        <dbReference type="PROSITE" id="PS50846"/>
    </source>
</evidence>
<dbReference type="SUPFAM" id="SSF48403">
    <property type="entry name" value="Ankyrin repeat"/>
    <property type="match status" value="1"/>
</dbReference>
<dbReference type="NCBIfam" id="TIGR01525">
    <property type="entry name" value="ATPase-IB_hvy"/>
    <property type="match status" value="1"/>
</dbReference>
<dbReference type="PRINTS" id="PR00119">
    <property type="entry name" value="CATATPASE"/>
</dbReference>
<dbReference type="GO" id="GO:0046872">
    <property type="term" value="F:metal ion binding"/>
    <property type="evidence" value="ECO:0007669"/>
    <property type="project" value="UniProtKB-KW"/>
</dbReference>
<dbReference type="GO" id="GO:0019829">
    <property type="term" value="F:ATPase-coupled monoatomic cation transmembrane transporter activity"/>
    <property type="evidence" value="ECO:0007669"/>
    <property type="project" value="InterPro"/>
</dbReference>
<dbReference type="InterPro" id="IPR001757">
    <property type="entry name" value="P_typ_ATPase"/>
</dbReference>
<name>A0A3R7M1Z3_9EURO</name>
<evidence type="ECO:0000256" key="7">
    <source>
        <dbReference type="PROSITE-ProRule" id="PRU00023"/>
    </source>
</evidence>
<dbReference type="PANTHER" id="PTHR46594:SF4">
    <property type="entry name" value="P-TYPE CATION-TRANSPORTING ATPASE"/>
    <property type="match status" value="1"/>
</dbReference>
<dbReference type="InterPro" id="IPR056236">
    <property type="entry name" value="HMA_PCA1"/>
</dbReference>
<keyword evidence="4" id="KW-1278">Translocase</keyword>
<feature type="transmembrane region" description="Helical" evidence="8">
    <location>
        <begin position="459"/>
        <end position="481"/>
    </location>
</feature>
<keyword evidence="5 8" id="KW-1133">Transmembrane helix</keyword>
<feature type="transmembrane region" description="Helical" evidence="8">
    <location>
        <begin position="433"/>
        <end position="453"/>
    </location>
</feature>
<dbReference type="PROSITE" id="PS50088">
    <property type="entry name" value="ANK_REPEAT"/>
    <property type="match status" value="3"/>
</dbReference>
<dbReference type="Pfam" id="PF00403">
    <property type="entry name" value="HMA"/>
    <property type="match status" value="1"/>
</dbReference>
<accession>A0A3R7M1Z3</accession>
<dbReference type="NCBIfam" id="TIGR01511">
    <property type="entry name" value="ATPase-IB1_Cu"/>
    <property type="match status" value="1"/>
</dbReference>
<dbReference type="InterPro" id="IPR036163">
    <property type="entry name" value="HMA_dom_sf"/>
</dbReference>
<keyword evidence="8" id="KW-0547">Nucleotide-binding</keyword>
<dbReference type="SUPFAM" id="SSF55008">
    <property type="entry name" value="HMA, heavy metal-associated domain"/>
    <property type="match status" value="1"/>
</dbReference>
<dbReference type="STRING" id="1245748.A0A3R7M1Z3"/>
<reference evidence="11 12" key="1">
    <citation type="submission" date="2018-08" db="EMBL/GenBank/DDBJ databases">
        <title>Draft genome sequences of two Aspergillus turcosus clinical strains isolated from bronchoalveolar lavage fluid: one azole-susceptible and the other azole-resistant.</title>
        <authorList>
            <person name="Parent-Michaud M."/>
            <person name="Dufresne P.J."/>
            <person name="Fournier E."/>
            <person name="Martineau C."/>
            <person name="Moreira S."/>
            <person name="Perkins V."/>
            <person name="De Repentigny L."/>
            <person name="Dufresne S.F."/>
        </authorList>
    </citation>
    <scope>NUCLEOTIDE SEQUENCE [LARGE SCALE GENOMIC DNA]</scope>
    <source>
        <strain evidence="11">HMR AF 1038</strain>
    </source>
</reference>
<dbReference type="PROSITE" id="PS50846">
    <property type="entry name" value="HMA_2"/>
    <property type="match status" value="1"/>
</dbReference>
<dbReference type="GO" id="GO:0030003">
    <property type="term" value="P:intracellular monoatomic cation homeostasis"/>
    <property type="evidence" value="ECO:0007669"/>
    <property type="project" value="UniProtKB-ARBA"/>
</dbReference>
<dbReference type="InterPro" id="IPR027256">
    <property type="entry name" value="P-typ_ATPase_IB"/>
</dbReference>
<dbReference type="Pfam" id="PF12796">
    <property type="entry name" value="Ank_2"/>
    <property type="match status" value="2"/>
</dbReference>
<dbReference type="Gene3D" id="1.25.40.20">
    <property type="entry name" value="Ankyrin repeat-containing domain"/>
    <property type="match status" value="1"/>
</dbReference>
<keyword evidence="12" id="KW-1185">Reference proteome</keyword>
<feature type="transmembrane region" description="Helical" evidence="8">
    <location>
        <begin position="681"/>
        <end position="707"/>
    </location>
</feature>
<evidence type="ECO:0000256" key="6">
    <source>
        <dbReference type="ARBA" id="ARBA00023136"/>
    </source>
</evidence>
<dbReference type="InterPro" id="IPR036412">
    <property type="entry name" value="HAD-like_sf"/>
</dbReference>
<dbReference type="InterPro" id="IPR036770">
    <property type="entry name" value="Ankyrin_rpt-contain_sf"/>
</dbReference>
<dbReference type="InterPro" id="IPR018303">
    <property type="entry name" value="ATPase_P-typ_P_site"/>
</dbReference>
<dbReference type="InterPro" id="IPR044492">
    <property type="entry name" value="P_typ_ATPase_HD_dom"/>
</dbReference>
<feature type="transmembrane region" description="Helical" evidence="8">
    <location>
        <begin position="719"/>
        <end position="745"/>
    </location>
</feature>
<protein>
    <recommendedName>
        <fullName evidence="10">HMA domain-containing protein</fullName>
    </recommendedName>
</protein>
<dbReference type="SFLD" id="SFLDF00027">
    <property type="entry name" value="p-type_atpase"/>
    <property type="match status" value="1"/>
</dbReference>
<dbReference type="OrthoDB" id="20872at2759"/>
<feature type="region of interest" description="Disordered" evidence="9">
    <location>
        <begin position="120"/>
        <end position="151"/>
    </location>
</feature>
<dbReference type="Gene3D" id="2.70.150.10">
    <property type="entry name" value="Calcium-transporting ATPase, cytoplasmic transduction domain A"/>
    <property type="match status" value="1"/>
</dbReference>
<evidence type="ECO:0000256" key="3">
    <source>
        <dbReference type="ARBA" id="ARBA00022723"/>
    </source>
</evidence>
<evidence type="ECO:0000256" key="8">
    <source>
        <dbReference type="RuleBase" id="RU362081"/>
    </source>
</evidence>
<dbReference type="PROSITE" id="PS50297">
    <property type="entry name" value="ANK_REP_REGION"/>
    <property type="match status" value="3"/>
</dbReference>
<dbReference type="SUPFAM" id="SSF56784">
    <property type="entry name" value="HAD-like"/>
    <property type="match status" value="1"/>
</dbReference>
<comment type="similarity">
    <text evidence="8">Belongs to the cation transport ATPase (P-type) (TC 3.A.3) family. Type IB subfamily.</text>
</comment>
<keyword evidence="6 8" id="KW-0472">Membrane</keyword>
<dbReference type="PRINTS" id="PR00120">
    <property type="entry name" value="HATPASE"/>
</dbReference>
<comment type="subcellular location">
    <subcellularLocation>
        <location evidence="1 8">Membrane</location>
    </subcellularLocation>
</comment>
<dbReference type="Gene3D" id="3.40.1110.10">
    <property type="entry name" value="Calcium-transporting ATPase, cytoplasmic domain N"/>
    <property type="match status" value="1"/>
</dbReference>
<dbReference type="Proteomes" id="UP000215289">
    <property type="component" value="Unassembled WGS sequence"/>
</dbReference>
<feature type="transmembrane region" description="Helical" evidence="8">
    <location>
        <begin position="1024"/>
        <end position="1049"/>
    </location>
</feature>
<evidence type="ECO:0000256" key="9">
    <source>
        <dbReference type="SAM" id="MobiDB-lite"/>
    </source>
</evidence>
<feature type="repeat" description="ANK" evidence="7">
    <location>
        <begin position="1164"/>
        <end position="1185"/>
    </location>
</feature>
<dbReference type="GO" id="GO:0016020">
    <property type="term" value="C:membrane"/>
    <property type="evidence" value="ECO:0007669"/>
    <property type="project" value="UniProtKB-SubCell"/>
</dbReference>
<evidence type="ECO:0000256" key="4">
    <source>
        <dbReference type="ARBA" id="ARBA00022967"/>
    </source>
</evidence>
<organism evidence="11 12">
    <name type="scientific">Aspergillus turcosus</name>
    <dbReference type="NCBI Taxonomy" id="1245748"/>
    <lineage>
        <taxon>Eukaryota</taxon>
        <taxon>Fungi</taxon>
        <taxon>Dikarya</taxon>
        <taxon>Ascomycota</taxon>
        <taxon>Pezizomycotina</taxon>
        <taxon>Eurotiomycetes</taxon>
        <taxon>Eurotiomycetidae</taxon>
        <taxon>Eurotiales</taxon>
        <taxon>Aspergillaceae</taxon>
        <taxon>Aspergillus</taxon>
        <taxon>Aspergillus subgen. Fumigati</taxon>
    </lineage>
</organism>
<dbReference type="InterPro" id="IPR023298">
    <property type="entry name" value="ATPase_P-typ_TM_dom_sf"/>
</dbReference>
<dbReference type="GO" id="GO:0005524">
    <property type="term" value="F:ATP binding"/>
    <property type="evidence" value="ECO:0007669"/>
    <property type="project" value="UniProtKB-UniRule"/>
</dbReference>
<feature type="domain" description="HMA" evidence="10">
    <location>
        <begin position="281"/>
        <end position="348"/>
    </location>
</feature>
<evidence type="ECO:0000313" key="12">
    <source>
        <dbReference type="Proteomes" id="UP000215289"/>
    </source>
</evidence>
<keyword evidence="8" id="KW-0067">ATP-binding</keyword>
<dbReference type="InterPro" id="IPR023299">
    <property type="entry name" value="ATPase_P-typ_cyto_dom_N"/>
</dbReference>
<dbReference type="GO" id="GO:0016887">
    <property type="term" value="F:ATP hydrolysis activity"/>
    <property type="evidence" value="ECO:0007669"/>
    <property type="project" value="InterPro"/>
</dbReference>
<evidence type="ECO:0000256" key="5">
    <source>
        <dbReference type="ARBA" id="ARBA00022989"/>
    </source>
</evidence>
<dbReference type="FunFam" id="2.70.150.10:FF:000002">
    <property type="entry name" value="Copper-transporting ATPase 1, putative"/>
    <property type="match status" value="1"/>
</dbReference>
<dbReference type="Pfam" id="PF00702">
    <property type="entry name" value="Hydrolase"/>
    <property type="match status" value="1"/>
</dbReference>
<feature type="transmembrane region" description="Helical" evidence="8">
    <location>
        <begin position="493"/>
        <end position="517"/>
    </location>
</feature>
<dbReference type="Gene3D" id="3.30.70.100">
    <property type="match status" value="1"/>
</dbReference>
<dbReference type="InterPro" id="IPR059000">
    <property type="entry name" value="ATPase_P-type_domA"/>
</dbReference>
<dbReference type="NCBIfam" id="TIGR01494">
    <property type="entry name" value="ATPase_P-type"/>
    <property type="match status" value="2"/>
</dbReference>
<dbReference type="CDD" id="cd00371">
    <property type="entry name" value="HMA"/>
    <property type="match status" value="1"/>
</dbReference>
<keyword evidence="7" id="KW-0040">ANK repeat</keyword>
<dbReference type="EMBL" id="NIDN02000020">
    <property type="protein sequence ID" value="RLM00059.1"/>
    <property type="molecule type" value="Genomic_DNA"/>
</dbReference>
<keyword evidence="2 8" id="KW-0812">Transmembrane</keyword>
<dbReference type="SFLD" id="SFLDS00003">
    <property type="entry name" value="Haloacid_Dehalogenase"/>
    <property type="match status" value="1"/>
</dbReference>
<dbReference type="Pfam" id="PF24534">
    <property type="entry name" value="HMA_PCA1"/>
    <property type="match status" value="1"/>
</dbReference>
<feature type="repeat" description="ANK" evidence="7">
    <location>
        <begin position="1302"/>
        <end position="1326"/>
    </location>
</feature>
<evidence type="ECO:0000313" key="11">
    <source>
        <dbReference type="EMBL" id="RLM00059.1"/>
    </source>
</evidence>
<sequence>MEDCPSSLPPCKFCFPSDTGSADKAQEQACCDSTCLEIAAQQECDVGCRNREVTEETISTETGCCSSKIQPFVPGKRPCNEHLKAARERYATTLETIGCICKALITRNLESCCASIRNRTKRPSGHAAPRVQTSGNSLRGVKSTGCSKKARPGSIECWEKAETSKEQPCRENPITCTIKPDTCENNSDTCVGKNDCCGGTTETCGKDSTRSNSPTHGACSCKARCSKENDPCTKTASCGVSGGFSPDACCGKLEPQDNGLNPKITPTSGLHDIEKGTATIEHVVLSVEGLTCVGCENKLFRSLNAIPGIHNLRTSLVMSQAEFDIDTDAGSVDRVIREVAKATGFACQRVSTDGQSLDVLVPGDARDFINQKRPHGVKSMVALDKRTVSITYDATLIGARDLLDKTFDTAITIAPPRPNAELESGGNHVRKTAYMTALSIVLTIPVLILAWAPLPPHEILYGAISLALATIVQIVVAGPFYPSALRALLFTRVIELDLLIVLSTSTAYIFSLIAFAYQVRGHALPTGEFFETSTLLVTLIMLGRFATAFARHKAVESISIRSLQSGAALLVDSDGLGDRQIDARLLQYGDIFKVIPDSRIPTDGIVISGESEVDESNVTGEAIPVVKSAGSYVTAGCLNGSGTLIVRLTRLPGENTISEIAAIVDAAKFSKPKLQQLADHVASYFVPVIVVLTLITFIIWIIIAITVRHQSKGSAAVQAITYAISVLIVSCPCAIGLAVPMVIVITGGVGAKHGVVFKSAETIEIARKVSHVVFDKTGTLTQGELSVATEDYLSESRSSAAPLALGLTINSKHPVSAAVAAHLQAQGVVPAPIEDVKSVTGSGLEGAWNGTSIRGGNSRWLAVQTVPQVASVLSQGLTVFCVSLGEELVAVYGLDESLRHDAKAVVSELQKRDIAVSIISGDDDGAVLKIGRELGIPEAQVRSRCSPGDKQKYIKDIMDHKDKIVLFCGDGTNDAVALTQANIGLHMNSGTDVAQSAADAVLVRPALSGILVLIDLSQAAFRRIVFNFSWAFVYNTFAILLAAGAFVNARIPPQYAGLGELVSVLPVILIALQLRKRMTPALLNLPSKILQLIADHNSEYDVSSLIQSHPRLDSILTPYIKARKNRKERSKLLISAIKKSKPPQLCQLLLRDGADPEVRAWMEQDKTPLHFAAETGQVVVVRLLLAHKRSLVNIRDGIGRTPLMSAAEGGHEAVVRTLLSTKYGPADVTLRSCKDRSTLWYAAKGGNVRIVQMLLDTGKLDHNAADSNGVTPFACAASEGHCEAMRFLLTLEGVNPDAADCHHSTPLIAAALFGHPEVVKLLLATGRVQLNARDHQGMTPLMWAAKFQRTPVVELLLSTGQVQVDFDLRELRKGMSLFKSTEPRLDESLVKLLDAYRKDNAIETRSA</sequence>
<evidence type="ECO:0000256" key="1">
    <source>
        <dbReference type="ARBA" id="ARBA00004370"/>
    </source>
</evidence>
<dbReference type="Pfam" id="PF00122">
    <property type="entry name" value="E1-E2_ATPase"/>
    <property type="match status" value="1"/>
</dbReference>
<dbReference type="SFLD" id="SFLDG00002">
    <property type="entry name" value="C1.7:_P-type_atpase_like"/>
    <property type="match status" value="1"/>
</dbReference>
<dbReference type="Pfam" id="PF13637">
    <property type="entry name" value="Ank_4"/>
    <property type="match status" value="1"/>
</dbReference>
<dbReference type="Gene3D" id="3.40.50.1000">
    <property type="entry name" value="HAD superfamily/HAD-like"/>
    <property type="match status" value="1"/>
</dbReference>
<dbReference type="SMART" id="SM00248">
    <property type="entry name" value="ANK"/>
    <property type="match status" value="7"/>
</dbReference>
<dbReference type="InterPro" id="IPR008250">
    <property type="entry name" value="ATPase_P-typ_transduc_dom_A_sf"/>
</dbReference>
<dbReference type="InterPro" id="IPR002110">
    <property type="entry name" value="Ankyrin_rpt"/>
</dbReference>
<dbReference type="PANTHER" id="PTHR46594">
    <property type="entry name" value="P-TYPE CATION-TRANSPORTING ATPASE"/>
    <property type="match status" value="1"/>
</dbReference>
<dbReference type="PROSITE" id="PS00154">
    <property type="entry name" value="ATPASE_E1_E2"/>
    <property type="match status" value="1"/>
</dbReference>
<evidence type="ECO:0000256" key="2">
    <source>
        <dbReference type="ARBA" id="ARBA00022692"/>
    </source>
</evidence>
<comment type="caution">
    <text evidence="11">The sequence shown here is derived from an EMBL/GenBank/DDBJ whole genome shotgun (WGS) entry which is preliminary data.</text>
</comment>
<gene>
    <name evidence="11" type="ORF">CFD26_102478</name>
</gene>
<keyword evidence="3 8" id="KW-0479">Metal-binding</keyword>
<proteinExistence type="inferred from homology"/>
<dbReference type="InterPro" id="IPR006121">
    <property type="entry name" value="HMA_dom"/>
</dbReference>